<dbReference type="InterPro" id="IPR014237">
    <property type="entry name" value="Anti-sigma_F_ant"/>
</dbReference>
<dbReference type="KEGG" id="bayd:BSPP4475_11385"/>
<evidence type="ECO:0000256" key="6">
    <source>
        <dbReference type="RuleBase" id="RU003749"/>
    </source>
</evidence>
<dbReference type="SUPFAM" id="SSF52091">
    <property type="entry name" value="SpoIIaa-like"/>
    <property type="match status" value="1"/>
</dbReference>
<accession>A0AA48M7Z3</accession>
<dbReference type="Pfam" id="PF01740">
    <property type="entry name" value="STAS"/>
    <property type="match status" value="1"/>
</dbReference>
<keyword evidence="9" id="KW-1185">Reference proteome</keyword>
<dbReference type="NCBIfam" id="TIGR02886">
    <property type="entry name" value="spore_II_AA"/>
    <property type="match status" value="1"/>
</dbReference>
<dbReference type="InterPro" id="IPR002645">
    <property type="entry name" value="STAS_dom"/>
</dbReference>
<dbReference type="PANTHER" id="PTHR33495:SF2">
    <property type="entry name" value="ANTI-SIGMA FACTOR ANTAGONIST TM_1081-RELATED"/>
    <property type="match status" value="1"/>
</dbReference>
<evidence type="ECO:0000313" key="8">
    <source>
        <dbReference type="EMBL" id="CAJ1002920.1"/>
    </source>
</evidence>
<reference evidence="8" key="1">
    <citation type="submission" date="2023-07" db="EMBL/GenBank/DDBJ databases">
        <authorList>
            <person name="Ivanov I."/>
            <person name="Teneva D."/>
            <person name="Stoikov I."/>
        </authorList>
    </citation>
    <scope>NUCLEOTIDE SEQUENCE</scope>
    <source>
        <strain evidence="8">4475</strain>
    </source>
</reference>
<protein>
    <recommendedName>
        <fullName evidence="3 6">Anti-sigma F factor antagonist</fullName>
    </recommendedName>
    <alternativeName>
        <fullName evidence="6">Stage II sporulation protein</fullName>
    </alternativeName>
</protein>
<evidence type="ECO:0000313" key="9">
    <source>
        <dbReference type="Proteomes" id="UP001189619"/>
    </source>
</evidence>
<keyword evidence="4" id="KW-0597">Phosphoprotein</keyword>
<gene>
    <name evidence="8" type="primary">spoIIAA</name>
    <name evidence="8" type="ORF">BSPP4475_11385</name>
</gene>
<name>A0AA48M7Z3_9BACL</name>
<evidence type="ECO:0000256" key="1">
    <source>
        <dbReference type="ARBA" id="ARBA00001976"/>
    </source>
</evidence>
<dbReference type="GO" id="GO:0045152">
    <property type="term" value="F:antisigma factor binding"/>
    <property type="evidence" value="ECO:0007669"/>
    <property type="project" value="InterPro"/>
</dbReference>
<dbReference type="PANTHER" id="PTHR33495">
    <property type="entry name" value="ANTI-SIGMA FACTOR ANTAGONIST TM_1081-RELATED-RELATED"/>
    <property type="match status" value="1"/>
</dbReference>
<dbReference type="Proteomes" id="UP001189619">
    <property type="component" value="Chromosome"/>
</dbReference>
<dbReference type="AlphaFoldDB" id="A0AA48M7Z3"/>
<evidence type="ECO:0000256" key="5">
    <source>
        <dbReference type="ARBA" id="ARBA00022969"/>
    </source>
</evidence>
<dbReference type="InterPro" id="IPR036513">
    <property type="entry name" value="STAS_dom_sf"/>
</dbReference>
<dbReference type="EMBL" id="OY569118">
    <property type="protein sequence ID" value="CAJ1002920.1"/>
    <property type="molecule type" value="Genomic_DNA"/>
</dbReference>
<proteinExistence type="inferred from homology"/>
<dbReference type="RefSeq" id="WP_171565558.1">
    <property type="nucleotide sequence ID" value="NZ_JAUSVZ010000004.1"/>
</dbReference>
<keyword evidence="5" id="KW-0749">Sporulation</keyword>
<feature type="domain" description="STAS" evidence="7">
    <location>
        <begin position="3"/>
        <end position="113"/>
    </location>
</feature>
<comment type="function">
    <text evidence="1">In the phosphorylated form it could act as an anti-anti-sigma factor that counteracts SpoIIAB and thus releases sigma f from inhibition.</text>
</comment>
<evidence type="ECO:0000259" key="7">
    <source>
        <dbReference type="PROSITE" id="PS50801"/>
    </source>
</evidence>
<dbReference type="GO" id="GO:0030435">
    <property type="term" value="P:sporulation resulting in formation of a cellular spore"/>
    <property type="evidence" value="ECO:0007669"/>
    <property type="project" value="UniProtKB-KW"/>
</dbReference>
<sequence>MSLRIATETKQDVLVVRLQGELDHHTAEELRSTVDGILRNTHIRHIVLSLADLAFMDSSGIGVILGRYKQISARSGEMVVCSINPTIYRIFEMSGLFKVIKFRESEAEALHVLGVA</sequence>
<dbReference type="PROSITE" id="PS50801">
    <property type="entry name" value="STAS"/>
    <property type="match status" value="1"/>
</dbReference>
<evidence type="ECO:0000256" key="3">
    <source>
        <dbReference type="ARBA" id="ARBA00020784"/>
    </source>
</evidence>
<evidence type="ECO:0000256" key="2">
    <source>
        <dbReference type="ARBA" id="ARBA00009013"/>
    </source>
</evidence>
<comment type="similarity">
    <text evidence="2 6">Belongs to the anti-sigma-factor antagonist family.</text>
</comment>
<dbReference type="GO" id="GO:0043856">
    <property type="term" value="F:anti-sigma factor antagonist activity"/>
    <property type="evidence" value="ECO:0007669"/>
    <property type="project" value="InterPro"/>
</dbReference>
<organism evidence="8 9">
    <name type="scientific">Brevibacillus aydinogluensis</name>
    <dbReference type="NCBI Taxonomy" id="927786"/>
    <lineage>
        <taxon>Bacteria</taxon>
        <taxon>Bacillati</taxon>
        <taxon>Bacillota</taxon>
        <taxon>Bacilli</taxon>
        <taxon>Bacillales</taxon>
        <taxon>Paenibacillaceae</taxon>
        <taxon>Brevibacillus</taxon>
    </lineage>
</organism>
<evidence type="ECO:0000256" key="4">
    <source>
        <dbReference type="ARBA" id="ARBA00022553"/>
    </source>
</evidence>
<dbReference type="InterPro" id="IPR003658">
    <property type="entry name" value="Anti-sigma_ant"/>
</dbReference>
<dbReference type="Gene3D" id="3.30.750.24">
    <property type="entry name" value="STAS domain"/>
    <property type="match status" value="1"/>
</dbReference>
<dbReference type="NCBIfam" id="TIGR00377">
    <property type="entry name" value="ant_ant_sig"/>
    <property type="match status" value="1"/>
</dbReference>